<evidence type="ECO:0000259" key="1">
    <source>
        <dbReference type="Pfam" id="PF13243"/>
    </source>
</evidence>
<dbReference type="Gene3D" id="1.50.10.20">
    <property type="match status" value="2"/>
</dbReference>
<name>A0A1L9B096_9BACT</name>
<feature type="domain" description="Squalene cyclase C-terminal" evidence="1">
    <location>
        <begin position="175"/>
        <end position="305"/>
    </location>
</feature>
<dbReference type="UniPathway" id="UPA00337"/>
<dbReference type="EMBL" id="MPIN01000013">
    <property type="protein sequence ID" value="OJH35682.1"/>
    <property type="molecule type" value="Genomic_DNA"/>
</dbReference>
<evidence type="ECO:0000313" key="3">
    <source>
        <dbReference type="Proteomes" id="UP000182229"/>
    </source>
</evidence>
<organism evidence="2 3">
    <name type="scientific">Cystobacter ferrugineus</name>
    <dbReference type="NCBI Taxonomy" id="83449"/>
    <lineage>
        <taxon>Bacteria</taxon>
        <taxon>Pseudomonadati</taxon>
        <taxon>Myxococcota</taxon>
        <taxon>Myxococcia</taxon>
        <taxon>Myxococcales</taxon>
        <taxon>Cystobacterineae</taxon>
        <taxon>Archangiaceae</taxon>
        <taxon>Cystobacter</taxon>
    </lineage>
</organism>
<reference evidence="3" key="1">
    <citation type="submission" date="2016-11" db="EMBL/GenBank/DDBJ databases">
        <authorList>
            <person name="Shukria A."/>
            <person name="Stevens D.C."/>
        </authorList>
    </citation>
    <scope>NUCLEOTIDE SEQUENCE [LARGE SCALE GENOMIC DNA]</scope>
    <source>
        <strain evidence="3">Cbfe23</strain>
    </source>
</reference>
<accession>A0A1L9B096</accession>
<dbReference type="STRING" id="83449.BON30_37075"/>
<gene>
    <name evidence="2" type="ORF">BON30_37075</name>
</gene>
<keyword evidence="3" id="KW-1185">Reference proteome</keyword>
<dbReference type="AlphaFoldDB" id="A0A1L9B096"/>
<sequence length="357" mass="39532">MEAIPQYQPELEATVIESLARARRALEQTQKADGRWLDFRFRFVVGDRDVISSQWVTAYVGQALARVGADPAVLRRARDWLKAHAHQEGGWGFSLATPADADSTANVVHFLSHTRGEPSDEAALAEACVQLLRYWDEAEEGFRTYRPAERPSLDGWASYPGSSWCDVHLCVSALAGRVLHAVGEPRHRPLLEACARRVRQQQSPEGFWEAYWWHGRTYTTRHAAELLQLEGDTSGAVARAVRWTLGTQREDGGWGNGIGGASTAFDTALALATLRLEPGPSGAALRSGLQWLVRTQRPEGDWDSAPLMRMPRPQEHAPWEDPQGCLLLPVLTDRNRLFTTATVVALLADCLEGPRPG</sequence>
<evidence type="ECO:0000313" key="2">
    <source>
        <dbReference type="EMBL" id="OJH35682.1"/>
    </source>
</evidence>
<dbReference type="Proteomes" id="UP000182229">
    <property type="component" value="Unassembled WGS sequence"/>
</dbReference>
<dbReference type="SUPFAM" id="SSF48239">
    <property type="entry name" value="Terpenoid cyclases/Protein prenyltransferases"/>
    <property type="match status" value="1"/>
</dbReference>
<dbReference type="Pfam" id="PF13243">
    <property type="entry name" value="SQHop_cyclase_C"/>
    <property type="match status" value="1"/>
</dbReference>
<dbReference type="InterPro" id="IPR032696">
    <property type="entry name" value="SQ_cyclase_C"/>
</dbReference>
<proteinExistence type="predicted"/>
<reference evidence="2 3" key="2">
    <citation type="submission" date="2016-12" db="EMBL/GenBank/DDBJ databases">
        <title>Draft Genome Sequence of Cystobacter ferrugineus Strain Cbfe23.</title>
        <authorList>
            <person name="Akbar S."/>
            <person name="Dowd S.E."/>
            <person name="Stevens D.C."/>
        </authorList>
    </citation>
    <scope>NUCLEOTIDE SEQUENCE [LARGE SCALE GENOMIC DNA]</scope>
    <source>
        <strain evidence="2 3">Cbfe23</strain>
    </source>
</reference>
<dbReference type="RefSeq" id="WP_071903256.1">
    <property type="nucleotide sequence ID" value="NZ_MPIN01000013.1"/>
</dbReference>
<protein>
    <recommendedName>
        <fullName evidence="1">Squalene cyclase C-terminal domain-containing protein</fullName>
    </recommendedName>
</protein>
<dbReference type="InterPro" id="IPR008930">
    <property type="entry name" value="Terpenoid_cyclase/PrenylTrfase"/>
</dbReference>
<comment type="caution">
    <text evidence="2">The sequence shown here is derived from an EMBL/GenBank/DDBJ whole genome shotgun (WGS) entry which is preliminary data.</text>
</comment>